<evidence type="ECO:0000256" key="1">
    <source>
        <dbReference type="SAM" id="MobiDB-lite"/>
    </source>
</evidence>
<sequence length="86" mass="9591">MLQAIPDHYLHGENNNDVNPDDEDADADDDQYDYGDDDGNLVVVVVVVTVVNKSTRWSNSKLAVSRYVCSTQFYDLLAPEDLVVSL</sequence>
<gene>
    <name evidence="2" type="ORF">ElyMa_004474900</name>
</gene>
<feature type="region of interest" description="Disordered" evidence="1">
    <location>
        <begin position="1"/>
        <end position="36"/>
    </location>
</feature>
<reference evidence="2 3" key="1">
    <citation type="journal article" date="2021" name="Elife">
        <title>Chloroplast acquisition without the gene transfer in kleptoplastic sea slugs, Plakobranchus ocellatus.</title>
        <authorList>
            <person name="Maeda T."/>
            <person name="Takahashi S."/>
            <person name="Yoshida T."/>
            <person name="Shimamura S."/>
            <person name="Takaki Y."/>
            <person name="Nagai Y."/>
            <person name="Toyoda A."/>
            <person name="Suzuki Y."/>
            <person name="Arimoto A."/>
            <person name="Ishii H."/>
            <person name="Satoh N."/>
            <person name="Nishiyama T."/>
            <person name="Hasebe M."/>
            <person name="Maruyama T."/>
            <person name="Minagawa J."/>
            <person name="Obokata J."/>
            <person name="Shigenobu S."/>
        </authorList>
    </citation>
    <scope>NUCLEOTIDE SEQUENCE [LARGE SCALE GENOMIC DNA]</scope>
</reference>
<dbReference type="EMBL" id="BMAT01009035">
    <property type="protein sequence ID" value="GFR97322.1"/>
    <property type="molecule type" value="Genomic_DNA"/>
</dbReference>
<organism evidence="2 3">
    <name type="scientific">Elysia marginata</name>
    <dbReference type="NCBI Taxonomy" id="1093978"/>
    <lineage>
        <taxon>Eukaryota</taxon>
        <taxon>Metazoa</taxon>
        <taxon>Spiralia</taxon>
        <taxon>Lophotrochozoa</taxon>
        <taxon>Mollusca</taxon>
        <taxon>Gastropoda</taxon>
        <taxon>Heterobranchia</taxon>
        <taxon>Euthyneura</taxon>
        <taxon>Panpulmonata</taxon>
        <taxon>Sacoglossa</taxon>
        <taxon>Placobranchoidea</taxon>
        <taxon>Plakobranchidae</taxon>
        <taxon>Elysia</taxon>
    </lineage>
</organism>
<proteinExistence type="predicted"/>
<protein>
    <submittedName>
        <fullName evidence="2">Uncharacterized protein</fullName>
    </submittedName>
</protein>
<comment type="caution">
    <text evidence="2">The sequence shown here is derived from an EMBL/GenBank/DDBJ whole genome shotgun (WGS) entry which is preliminary data.</text>
</comment>
<evidence type="ECO:0000313" key="3">
    <source>
        <dbReference type="Proteomes" id="UP000762676"/>
    </source>
</evidence>
<feature type="compositionally biased region" description="Acidic residues" evidence="1">
    <location>
        <begin position="19"/>
        <end position="36"/>
    </location>
</feature>
<dbReference type="Proteomes" id="UP000762676">
    <property type="component" value="Unassembled WGS sequence"/>
</dbReference>
<accession>A0AAV4HIU0</accession>
<evidence type="ECO:0000313" key="2">
    <source>
        <dbReference type="EMBL" id="GFR97322.1"/>
    </source>
</evidence>
<dbReference type="AlphaFoldDB" id="A0AAV4HIU0"/>
<name>A0AAV4HIU0_9GAST</name>
<keyword evidence="3" id="KW-1185">Reference proteome</keyword>